<organism evidence="1 2">
    <name type="scientific">Paramuricea clavata</name>
    <name type="common">Red gorgonian</name>
    <name type="synonym">Violescent sea-whip</name>
    <dbReference type="NCBI Taxonomy" id="317549"/>
    <lineage>
        <taxon>Eukaryota</taxon>
        <taxon>Metazoa</taxon>
        <taxon>Cnidaria</taxon>
        <taxon>Anthozoa</taxon>
        <taxon>Octocorallia</taxon>
        <taxon>Malacalcyonacea</taxon>
        <taxon>Plexauridae</taxon>
        <taxon>Paramuricea</taxon>
    </lineage>
</organism>
<dbReference type="AlphaFoldDB" id="A0A6S7JP91"/>
<reference evidence="1" key="1">
    <citation type="submission" date="2020-04" db="EMBL/GenBank/DDBJ databases">
        <authorList>
            <person name="Alioto T."/>
            <person name="Alioto T."/>
            <person name="Gomez Garrido J."/>
        </authorList>
    </citation>
    <scope>NUCLEOTIDE SEQUENCE</scope>
    <source>
        <strain evidence="1">A484AB</strain>
    </source>
</reference>
<dbReference type="GO" id="GO:0017183">
    <property type="term" value="P:protein histidyl modification to diphthamide"/>
    <property type="evidence" value="ECO:0007669"/>
    <property type="project" value="InterPro"/>
</dbReference>
<dbReference type="Proteomes" id="UP001152795">
    <property type="component" value="Unassembled WGS sequence"/>
</dbReference>
<name>A0A6S7JP91_PARCT</name>
<dbReference type="InterPro" id="IPR016435">
    <property type="entry name" value="DPH1/DPH2"/>
</dbReference>
<feature type="non-terminal residue" evidence="1">
    <location>
        <position position="125"/>
    </location>
</feature>
<gene>
    <name evidence="1" type="ORF">PACLA_8A053951</name>
</gene>
<dbReference type="EMBL" id="CACRXK020018698">
    <property type="protein sequence ID" value="CAB4032791.1"/>
    <property type="molecule type" value="Genomic_DNA"/>
</dbReference>
<evidence type="ECO:0000313" key="1">
    <source>
        <dbReference type="EMBL" id="CAB4032791.1"/>
    </source>
</evidence>
<dbReference type="OrthoDB" id="449241at2759"/>
<accession>A0A6S7JP91</accession>
<proteinExistence type="predicted"/>
<dbReference type="SFLD" id="SFLDS00032">
    <property type="entry name" value="Radical_SAM_3-amino-3-carboxyp"/>
    <property type="match status" value="1"/>
</dbReference>
<protein>
    <submittedName>
        <fullName evidence="1">Uncharacterized protein</fullName>
    </submittedName>
</protein>
<comment type="caution">
    <text evidence="1">The sequence shown here is derived from an EMBL/GenBank/DDBJ whole genome shotgun (WGS) entry which is preliminary data.</text>
</comment>
<dbReference type="GO" id="GO:0090560">
    <property type="term" value="F:2-(3-amino-3-carboxypropyl)histidine synthase activity"/>
    <property type="evidence" value="ECO:0007669"/>
    <property type="project" value="InterPro"/>
</dbReference>
<sequence length="125" mass="13896">AREWSGEYITDFQELLPGAACHVDIENKNTEEEEVPDISLISGQLRPVCAQKENNNVKSESLVLRNQNTTLSTQHHTSAAEFLAQRSWKGLEVKRGETQVTKAVEGRSGIASGYTHELVQDDDNT</sequence>
<keyword evidence="2" id="KW-1185">Reference proteome</keyword>
<evidence type="ECO:0000313" key="2">
    <source>
        <dbReference type="Proteomes" id="UP001152795"/>
    </source>
</evidence>